<protein>
    <submittedName>
        <fullName evidence="1">Uncharacterized protein</fullName>
    </submittedName>
</protein>
<gene>
    <name evidence="1" type="ORF">TPC1_14402</name>
</gene>
<dbReference type="AlphaFoldDB" id="A0A146KCF6"/>
<name>A0A146KCF6_9EUKA</name>
<proteinExistence type="predicted"/>
<evidence type="ECO:0000313" key="1">
    <source>
        <dbReference type="EMBL" id="JAP93355.1"/>
    </source>
</evidence>
<accession>A0A146KCF6</accession>
<dbReference type="EMBL" id="GDID01003251">
    <property type="protein sequence ID" value="JAP93355.1"/>
    <property type="molecule type" value="Transcribed_RNA"/>
</dbReference>
<reference evidence="1" key="1">
    <citation type="submission" date="2015-07" db="EMBL/GenBank/DDBJ databases">
        <title>Adaptation to a free-living lifestyle via gene acquisitions in the diplomonad Trepomonas sp. PC1.</title>
        <authorList>
            <person name="Xu F."/>
            <person name="Jerlstrom-Hultqvist J."/>
            <person name="Kolisko M."/>
            <person name="Simpson A.G.B."/>
            <person name="Roger A.J."/>
            <person name="Svard S.G."/>
            <person name="Andersson J.O."/>
        </authorList>
    </citation>
    <scope>NUCLEOTIDE SEQUENCE</scope>
    <source>
        <strain evidence="1">PC1</strain>
    </source>
</reference>
<sequence>MSQVFFVHCPRGIRISEAKELIKKSCDCEIKSAAHAAFFVKVNSGDLKKITTETYGEEKNQFSVEIAQKATVANWDELRKPFIRKNGERKQKTEGDVVREKKPYVPREKTDKPYVKRERTEKTDKPVAERKFRAFVLPREKVTIAAVEKYFTETLKTAKFQTESKDGKDFHFFAFTNLDDCRAARAAFRENPMENVTVRPFIPFHKRQQKPE</sequence>
<organism evidence="1">
    <name type="scientific">Trepomonas sp. PC1</name>
    <dbReference type="NCBI Taxonomy" id="1076344"/>
    <lineage>
        <taxon>Eukaryota</taxon>
        <taxon>Metamonada</taxon>
        <taxon>Diplomonadida</taxon>
        <taxon>Hexamitidae</taxon>
        <taxon>Hexamitinae</taxon>
        <taxon>Trepomonas</taxon>
    </lineage>
</organism>